<accession>A0RXZ2</accession>
<dbReference type="HOGENOM" id="CLU_2802029_0_0_2"/>
<dbReference type="STRING" id="414004.CENSYa_1589"/>
<protein>
    <submittedName>
        <fullName evidence="1">Uncharacterized protein</fullName>
    </submittedName>
</protein>
<dbReference type="KEGG" id="csy:CENSYa_1589"/>
<proteinExistence type="predicted"/>
<dbReference type="AlphaFoldDB" id="A0RXZ2"/>
<dbReference type="EMBL" id="DP000238">
    <property type="protein sequence ID" value="ABK78209.1"/>
    <property type="molecule type" value="Genomic_DNA"/>
</dbReference>
<gene>
    <name evidence="1" type="ordered locus">CENSYa_1589</name>
</gene>
<organism evidence="1 2">
    <name type="scientific">Cenarchaeum symbiosum (strain A)</name>
    <dbReference type="NCBI Taxonomy" id="414004"/>
    <lineage>
        <taxon>Archaea</taxon>
        <taxon>Nitrososphaerota</taxon>
        <taxon>Candidatus Cenarchaeales</taxon>
        <taxon>Candidatus Cenarchaeaceae</taxon>
        <taxon>Candidatus Cenarchaeum</taxon>
    </lineage>
</organism>
<sequence>MRDDPRMSMEFDNLSTGHALIVPCKYCDGLQPHRALTASKSDYEKVAEDQLKSKK</sequence>
<evidence type="ECO:0000313" key="1">
    <source>
        <dbReference type="EMBL" id="ABK78209.1"/>
    </source>
</evidence>
<dbReference type="Proteomes" id="UP000000758">
    <property type="component" value="Chromosome"/>
</dbReference>
<keyword evidence="2" id="KW-1185">Reference proteome</keyword>
<reference evidence="1 2" key="1">
    <citation type="journal article" date="2006" name="Proc. Natl. Acad. Sci. U.S.A.">
        <title>Genomic analysis of the uncultivated marine crenarchaeote Cenarchaeum symbiosum.</title>
        <authorList>
            <person name="Hallam S.J."/>
            <person name="Konstantinidis K.T."/>
            <person name="Putnam N."/>
            <person name="Schleper C."/>
            <person name="Watanabe Y."/>
            <person name="Sugahara J."/>
            <person name="Preston C."/>
            <person name="de la Torre J."/>
            <person name="Richardson P.M."/>
            <person name="DeLong E.F."/>
        </authorList>
    </citation>
    <scope>NUCLEOTIDE SEQUENCE [LARGE SCALE GENOMIC DNA]</scope>
    <source>
        <strain evidence="2">A</strain>
    </source>
</reference>
<name>A0RXZ2_CENSY</name>
<evidence type="ECO:0000313" key="2">
    <source>
        <dbReference type="Proteomes" id="UP000000758"/>
    </source>
</evidence>
<dbReference type="EnsemblBacteria" id="ABK78209">
    <property type="protein sequence ID" value="ABK78209"/>
    <property type="gene ID" value="CENSYa_1589"/>
</dbReference>